<dbReference type="STRING" id="395493.BegalDRAFT_1286"/>
<evidence type="ECO:0000313" key="2">
    <source>
        <dbReference type="EMBL" id="EIJ42183.1"/>
    </source>
</evidence>
<sequence length="392" mass="44409">MANSLSAVKKTQHLALQVAPQAFAVLLKSYLKRCNINEATFAEALNIRRGTLTRWLNGTVSRPRQRADVIRCATYLNLNAEERNTLLTAAGFPLEHGTRYRMATPSLSFNLGAIQRSPFIIGPPITEPRQFFGREYVLKRIFDVWKCTPLQHIAVVGLKRSGKTSLLHYLRRIIDTPADQLRTGQRNDWLLPGYQWIFVDFQDPRMCYQESLLRHLLVEMNMPVPEPCDLISFMEIIDQYLTIPTIILLDEINAGLAATDLDEQFWWGLRSLGSNHTNGKLGFLLTAHQAPEEMAMDNSKPSPFFNIFGHVLNLGALTETEALALIQSSPIPFSEADTAWIMAESGLWPALLQILCHARLTALQENQTGLAWQVEGLKRMNSYRYLLTQDIS</sequence>
<dbReference type="AlphaFoldDB" id="I3CEZ0"/>
<dbReference type="HOGENOM" id="CLU_062442_0_0_6"/>
<dbReference type="eggNOG" id="COG1672">
    <property type="taxonomic scope" value="Bacteria"/>
</dbReference>
<feature type="domain" description="HTH cro/C1-type" evidence="1">
    <location>
        <begin position="27"/>
        <end position="83"/>
    </location>
</feature>
<organism evidence="2 3">
    <name type="scientific">Beggiatoa alba B18LD</name>
    <dbReference type="NCBI Taxonomy" id="395493"/>
    <lineage>
        <taxon>Bacteria</taxon>
        <taxon>Pseudomonadati</taxon>
        <taxon>Pseudomonadota</taxon>
        <taxon>Gammaproteobacteria</taxon>
        <taxon>Thiotrichales</taxon>
        <taxon>Thiotrichaceae</taxon>
        <taxon>Beggiatoa</taxon>
    </lineage>
</organism>
<name>I3CEZ0_9GAMM</name>
<accession>I3CEZ0</accession>
<gene>
    <name evidence="2" type="ORF">BegalDRAFT_1286</name>
</gene>
<dbReference type="CDD" id="cd00093">
    <property type="entry name" value="HTH_XRE"/>
    <property type="match status" value="1"/>
</dbReference>
<dbReference type="SUPFAM" id="SSF52540">
    <property type="entry name" value="P-loop containing nucleoside triphosphate hydrolases"/>
    <property type="match status" value="1"/>
</dbReference>
<evidence type="ECO:0000259" key="1">
    <source>
        <dbReference type="PROSITE" id="PS50943"/>
    </source>
</evidence>
<dbReference type="GO" id="GO:0003677">
    <property type="term" value="F:DNA binding"/>
    <property type="evidence" value="ECO:0007669"/>
    <property type="project" value="InterPro"/>
</dbReference>
<protein>
    <recommendedName>
        <fullName evidence="1">HTH cro/C1-type domain-containing protein</fullName>
    </recommendedName>
</protein>
<reference evidence="2 3" key="1">
    <citation type="submission" date="2011-11" db="EMBL/GenBank/DDBJ databases">
        <title>Improved High-Quality Draft sequence of Beggiatoa alba B18lD.</title>
        <authorList>
            <consortium name="US DOE Joint Genome Institute"/>
            <person name="Lucas S."/>
            <person name="Han J."/>
            <person name="Lapidus A."/>
            <person name="Cheng J.-F."/>
            <person name="Goodwin L."/>
            <person name="Pitluck S."/>
            <person name="Peters L."/>
            <person name="Mikhailova N."/>
            <person name="Held B."/>
            <person name="Detter J.C."/>
            <person name="Han C."/>
            <person name="Tapia R."/>
            <person name="Land M."/>
            <person name="Hauser L."/>
            <person name="Kyrpides N."/>
            <person name="Ivanova N."/>
            <person name="Pagani I."/>
            <person name="Samuel K."/>
            <person name="Teske A."/>
            <person name="Mueller J."/>
            <person name="Woyke T."/>
        </authorList>
    </citation>
    <scope>NUCLEOTIDE SEQUENCE [LARGE SCALE GENOMIC DNA]</scope>
    <source>
        <strain evidence="2 3">B18LD</strain>
    </source>
</reference>
<keyword evidence="3" id="KW-1185">Reference proteome</keyword>
<proteinExistence type="predicted"/>
<evidence type="ECO:0000313" key="3">
    <source>
        <dbReference type="Proteomes" id="UP000005744"/>
    </source>
</evidence>
<dbReference type="InterPro" id="IPR010982">
    <property type="entry name" value="Lambda_DNA-bd_dom_sf"/>
</dbReference>
<dbReference type="PROSITE" id="PS50943">
    <property type="entry name" value="HTH_CROC1"/>
    <property type="match status" value="1"/>
</dbReference>
<dbReference type="Gene3D" id="3.40.50.300">
    <property type="entry name" value="P-loop containing nucleotide triphosphate hydrolases"/>
    <property type="match status" value="1"/>
</dbReference>
<dbReference type="InterPro" id="IPR001387">
    <property type="entry name" value="Cro/C1-type_HTH"/>
</dbReference>
<dbReference type="Proteomes" id="UP000005744">
    <property type="component" value="Unassembled WGS sequence"/>
</dbReference>
<dbReference type="SUPFAM" id="SSF47413">
    <property type="entry name" value="lambda repressor-like DNA-binding domains"/>
    <property type="match status" value="1"/>
</dbReference>
<dbReference type="EMBL" id="JH600070">
    <property type="protein sequence ID" value="EIJ42183.1"/>
    <property type="molecule type" value="Genomic_DNA"/>
</dbReference>
<dbReference type="OrthoDB" id="141199at2"/>
<dbReference type="RefSeq" id="WP_002684895.1">
    <property type="nucleotide sequence ID" value="NZ_JH600070.1"/>
</dbReference>
<dbReference type="InterPro" id="IPR027417">
    <property type="entry name" value="P-loop_NTPase"/>
</dbReference>